<keyword evidence="1" id="KW-0812">Transmembrane</keyword>
<accession>A0AAN6SAV6</accession>
<evidence type="ECO:0000313" key="3">
    <source>
        <dbReference type="EMBL" id="KAK3946850.1"/>
    </source>
</evidence>
<name>A0AAN6SAV6_9PEZI</name>
<keyword evidence="1" id="KW-0472">Membrane</keyword>
<reference evidence="3" key="1">
    <citation type="journal article" date="2023" name="Mol. Phylogenet. Evol.">
        <title>Genome-scale phylogeny and comparative genomics of the fungal order Sordariales.</title>
        <authorList>
            <person name="Hensen N."/>
            <person name="Bonometti L."/>
            <person name="Westerberg I."/>
            <person name="Brannstrom I.O."/>
            <person name="Guillou S."/>
            <person name="Cros-Aarteil S."/>
            <person name="Calhoun S."/>
            <person name="Haridas S."/>
            <person name="Kuo A."/>
            <person name="Mondo S."/>
            <person name="Pangilinan J."/>
            <person name="Riley R."/>
            <person name="LaButti K."/>
            <person name="Andreopoulos B."/>
            <person name="Lipzen A."/>
            <person name="Chen C."/>
            <person name="Yan M."/>
            <person name="Daum C."/>
            <person name="Ng V."/>
            <person name="Clum A."/>
            <person name="Steindorff A."/>
            <person name="Ohm R.A."/>
            <person name="Martin F."/>
            <person name="Silar P."/>
            <person name="Natvig D.O."/>
            <person name="Lalanne C."/>
            <person name="Gautier V."/>
            <person name="Ament-Velasquez S.L."/>
            <person name="Kruys A."/>
            <person name="Hutchinson M.I."/>
            <person name="Powell A.J."/>
            <person name="Barry K."/>
            <person name="Miller A.N."/>
            <person name="Grigoriev I.V."/>
            <person name="Debuchy R."/>
            <person name="Gladieux P."/>
            <person name="Hiltunen Thoren M."/>
            <person name="Johannesson H."/>
        </authorList>
    </citation>
    <scope>NUCLEOTIDE SEQUENCE</scope>
    <source>
        <strain evidence="3">CBS 626.80</strain>
    </source>
</reference>
<organism evidence="3 4">
    <name type="scientific">Pseudoneurospora amorphoporcata</name>
    <dbReference type="NCBI Taxonomy" id="241081"/>
    <lineage>
        <taxon>Eukaryota</taxon>
        <taxon>Fungi</taxon>
        <taxon>Dikarya</taxon>
        <taxon>Ascomycota</taxon>
        <taxon>Pezizomycotina</taxon>
        <taxon>Sordariomycetes</taxon>
        <taxon>Sordariomycetidae</taxon>
        <taxon>Sordariales</taxon>
        <taxon>Sordariaceae</taxon>
        <taxon>Pseudoneurospora</taxon>
    </lineage>
</organism>
<comment type="caution">
    <text evidence="3">The sequence shown here is derived from an EMBL/GenBank/DDBJ whole genome shotgun (WGS) entry which is preliminary data.</text>
</comment>
<feature type="signal peptide" evidence="2">
    <location>
        <begin position="1"/>
        <end position="36"/>
    </location>
</feature>
<keyword evidence="2" id="KW-0732">Signal</keyword>
<sequence>MRSSSSSASSSSSSSKMDWALTFCFFFFLLGTRTSSKSPSDKEERELASESEELSSRANAARLVVLDEEPAGLAVASRASKRVGFRGGAVSLVVLRLSLPLGLAFLRFAGGTSGTFVEAVCSWGWGSLLLLSSSLTCVLNFCFFLETGTSSKSPSDRDERELESLSEFSPGANAARLVLDEEAGLAVASRASKRVGLRGGAVNLEMLRLPSMPFLRFAPFFCLVLAGEVGMGDSSRTRLRGT</sequence>
<gene>
    <name evidence="3" type="ORF">QBC32DRAFT_356338</name>
</gene>
<reference evidence="3" key="2">
    <citation type="submission" date="2023-06" db="EMBL/GenBank/DDBJ databases">
        <authorList>
            <consortium name="Lawrence Berkeley National Laboratory"/>
            <person name="Mondo S.J."/>
            <person name="Hensen N."/>
            <person name="Bonometti L."/>
            <person name="Westerberg I."/>
            <person name="Brannstrom I.O."/>
            <person name="Guillou S."/>
            <person name="Cros-Aarteil S."/>
            <person name="Calhoun S."/>
            <person name="Haridas S."/>
            <person name="Kuo A."/>
            <person name="Pangilinan J."/>
            <person name="Riley R."/>
            <person name="Labutti K."/>
            <person name="Andreopoulos B."/>
            <person name="Lipzen A."/>
            <person name="Chen C."/>
            <person name="Yanf M."/>
            <person name="Daum C."/>
            <person name="Ng V."/>
            <person name="Clum A."/>
            <person name="Steindorff A."/>
            <person name="Ohm R."/>
            <person name="Martin F."/>
            <person name="Silar P."/>
            <person name="Natvig D."/>
            <person name="Lalanne C."/>
            <person name="Gautier V."/>
            <person name="Ament-Velasquez S.L."/>
            <person name="Kruys A."/>
            <person name="Hutchinson M.I."/>
            <person name="Powell A.J."/>
            <person name="Barry K."/>
            <person name="Miller A.N."/>
            <person name="Grigoriev I.V."/>
            <person name="Debuchy R."/>
            <person name="Gladieux P."/>
            <person name="Thoren M.H."/>
            <person name="Johannesson H."/>
        </authorList>
    </citation>
    <scope>NUCLEOTIDE SEQUENCE</scope>
    <source>
        <strain evidence="3">CBS 626.80</strain>
    </source>
</reference>
<evidence type="ECO:0000256" key="1">
    <source>
        <dbReference type="SAM" id="Phobius"/>
    </source>
</evidence>
<evidence type="ECO:0000256" key="2">
    <source>
        <dbReference type="SAM" id="SignalP"/>
    </source>
</evidence>
<feature type="transmembrane region" description="Helical" evidence="1">
    <location>
        <begin position="122"/>
        <end position="145"/>
    </location>
</feature>
<keyword evidence="4" id="KW-1185">Reference proteome</keyword>
<keyword evidence="1" id="KW-1133">Transmembrane helix</keyword>
<evidence type="ECO:0000313" key="4">
    <source>
        <dbReference type="Proteomes" id="UP001303222"/>
    </source>
</evidence>
<proteinExistence type="predicted"/>
<dbReference type="AlphaFoldDB" id="A0AAN6SAV6"/>
<dbReference type="EMBL" id="MU859492">
    <property type="protein sequence ID" value="KAK3946850.1"/>
    <property type="molecule type" value="Genomic_DNA"/>
</dbReference>
<dbReference type="Proteomes" id="UP001303222">
    <property type="component" value="Unassembled WGS sequence"/>
</dbReference>
<feature type="transmembrane region" description="Helical" evidence="1">
    <location>
        <begin position="89"/>
        <end position="110"/>
    </location>
</feature>
<feature type="chain" id="PRO_5043005558" description="Secreted protein" evidence="2">
    <location>
        <begin position="37"/>
        <end position="242"/>
    </location>
</feature>
<protein>
    <recommendedName>
        <fullName evidence="5">Secreted protein</fullName>
    </recommendedName>
</protein>
<evidence type="ECO:0008006" key="5">
    <source>
        <dbReference type="Google" id="ProtNLM"/>
    </source>
</evidence>